<accession>A0ABD2MMN3</accession>
<proteinExistence type="predicted"/>
<reference evidence="1 2" key="1">
    <citation type="journal article" date="2021" name="BMC Biol.">
        <title>Horizontally acquired antibacterial genes associated with adaptive radiation of ladybird beetles.</title>
        <authorList>
            <person name="Li H.S."/>
            <person name="Tang X.F."/>
            <person name="Huang Y.H."/>
            <person name="Xu Z.Y."/>
            <person name="Chen M.L."/>
            <person name="Du X.Y."/>
            <person name="Qiu B.Y."/>
            <person name="Chen P.T."/>
            <person name="Zhang W."/>
            <person name="Slipinski A."/>
            <person name="Escalona H.E."/>
            <person name="Waterhouse R.M."/>
            <person name="Zwick A."/>
            <person name="Pang H."/>
        </authorList>
    </citation>
    <scope>NUCLEOTIDE SEQUENCE [LARGE SCALE GENOMIC DNA]</scope>
    <source>
        <strain evidence="1">SYSU2018</strain>
    </source>
</reference>
<sequence>MPVVTYLAGYCSYKVIRKIKCDFCKSKLVFDEEMVVEESYNLIKNLSRGGLSFPHDIVVGLVLVNYVLYKKLIKNFEAEFLKLNFKKDFVFNYWTNEIENNRLPACETHSPEYIFKLIIIGTTITLLKNYCGKINDKLGKNKRKKMDTVSNK</sequence>
<evidence type="ECO:0000313" key="1">
    <source>
        <dbReference type="EMBL" id="KAL3267537.1"/>
    </source>
</evidence>
<organism evidence="1 2">
    <name type="scientific">Cryptolaemus montrouzieri</name>
    <dbReference type="NCBI Taxonomy" id="559131"/>
    <lineage>
        <taxon>Eukaryota</taxon>
        <taxon>Metazoa</taxon>
        <taxon>Ecdysozoa</taxon>
        <taxon>Arthropoda</taxon>
        <taxon>Hexapoda</taxon>
        <taxon>Insecta</taxon>
        <taxon>Pterygota</taxon>
        <taxon>Neoptera</taxon>
        <taxon>Endopterygota</taxon>
        <taxon>Coleoptera</taxon>
        <taxon>Polyphaga</taxon>
        <taxon>Cucujiformia</taxon>
        <taxon>Coccinelloidea</taxon>
        <taxon>Coccinellidae</taxon>
        <taxon>Scymninae</taxon>
        <taxon>Scymnini</taxon>
        <taxon>Cryptolaemus</taxon>
    </lineage>
</organism>
<gene>
    <name evidence="1" type="ORF">HHI36_011659</name>
</gene>
<protein>
    <submittedName>
        <fullName evidence="1">Uncharacterized protein</fullName>
    </submittedName>
</protein>
<dbReference type="Proteomes" id="UP001516400">
    <property type="component" value="Unassembled WGS sequence"/>
</dbReference>
<evidence type="ECO:0000313" key="2">
    <source>
        <dbReference type="Proteomes" id="UP001516400"/>
    </source>
</evidence>
<keyword evidence="2" id="KW-1185">Reference proteome</keyword>
<dbReference type="AlphaFoldDB" id="A0ABD2MMN3"/>
<name>A0ABD2MMN3_9CUCU</name>
<comment type="caution">
    <text evidence="1">The sequence shown here is derived from an EMBL/GenBank/DDBJ whole genome shotgun (WGS) entry which is preliminary data.</text>
</comment>
<dbReference type="EMBL" id="JABFTP020000001">
    <property type="protein sequence ID" value="KAL3267537.1"/>
    <property type="molecule type" value="Genomic_DNA"/>
</dbReference>